<dbReference type="Gene3D" id="1.10.10.10">
    <property type="entry name" value="Winged helix-like DNA-binding domain superfamily/Winged helix DNA-binding domain"/>
    <property type="match status" value="1"/>
</dbReference>
<evidence type="ECO:0000313" key="2">
    <source>
        <dbReference type="EMBL" id="QGQ25790.1"/>
    </source>
</evidence>
<dbReference type="Proteomes" id="UP000427281">
    <property type="component" value="Chromosome"/>
</dbReference>
<dbReference type="InterPro" id="IPR052546">
    <property type="entry name" value="Transposase_8_domain"/>
</dbReference>
<dbReference type="GO" id="GO:0003677">
    <property type="term" value="F:DNA binding"/>
    <property type="evidence" value="ECO:0007669"/>
    <property type="project" value="InterPro"/>
</dbReference>
<dbReference type="PANTHER" id="PTHR33609">
    <property type="entry name" value="LOW CALCIUM RESPONSE LOCUS PROTEIN S"/>
    <property type="match status" value="1"/>
</dbReference>
<keyword evidence="3" id="KW-1185">Reference proteome</keyword>
<keyword evidence="1" id="KW-0175">Coiled coil</keyword>
<organism evidence="2 3">
    <name type="scientific">Gimesia benthica</name>
    <dbReference type="NCBI Taxonomy" id="2608982"/>
    <lineage>
        <taxon>Bacteria</taxon>
        <taxon>Pseudomonadati</taxon>
        <taxon>Planctomycetota</taxon>
        <taxon>Planctomycetia</taxon>
        <taxon>Planctomycetales</taxon>
        <taxon>Planctomycetaceae</taxon>
        <taxon>Gimesia</taxon>
    </lineage>
</organism>
<gene>
    <name evidence="2" type="ORF">F1728_25325</name>
</gene>
<dbReference type="InterPro" id="IPR009057">
    <property type="entry name" value="Homeodomain-like_sf"/>
</dbReference>
<evidence type="ECO:0000313" key="3">
    <source>
        <dbReference type="Proteomes" id="UP000427281"/>
    </source>
</evidence>
<protein>
    <submittedName>
        <fullName evidence="2">Transposase</fullName>
    </submittedName>
</protein>
<dbReference type="EMBL" id="CP043930">
    <property type="protein sequence ID" value="QGQ25790.1"/>
    <property type="molecule type" value="Genomic_DNA"/>
</dbReference>
<reference evidence="2 3" key="1">
    <citation type="submission" date="2019-09" db="EMBL/GenBank/DDBJ databases">
        <title>Gimesia benthica sp. nov., a novel bacterium isolated from deep-sea water of the Northwest Indian Ocean.</title>
        <authorList>
            <person name="Dai X."/>
        </authorList>
    </citation>
    <scope>NUCLEOTIDE SEQUENCE [LARGE SCALE GENOMIC DNA]</scope>
    <source>
        <strain evidence="2 3">E7</strain>
    </source>
</reference>
<feature type="coiled-coil region" evidence="1">
    <location>
        <begin position="94"/>
        <end position="128"/>
    </location>
</feature>
<dbReference type="InterPro" id="IPR002514">
    <property type="entry name" value="Transposase_8"/>
</dbReference>
<name>A0A6I6ALB5_9PLAN</name>
<dbReference type="InterPro" id="IPR036388">
    <property type="entry name" value="WH-like_DNA-bd_sf"/>
</dbReference>
<dbReference type="PANTHER" id="PTHR33609:SF1">
    <property type="entry name" value="TRANSPOSASE"/>
    <property type="match status" value="1"/>
</dbReference>
<proteinExistence type="predicted"/>
<sequence>MKASRLYIAIAYRRKPLIQCPFPCFLIHAECERYCYLVFWKGIRSIKRKRYTEEQIAFVLRQAESGTTMADVTRKMGISEQAFYRWSKKYAGMGVAELRRLKQLEEENKKLKQLVADLSLDKKTLQDVVQGKA</sequence>
<evidence type="ECO:0000256" key="1">
    <source>
        <dbReference type="SAM" id="Coils"/>
    </source>
</evidence>
<dbReference type="AlphaFoldDB" id="A0A6I6ALB5"/>
<dbReference type="SUPFAM" id="SSF46689">
    <property type="entry name" value="Homeodomain-like"/>
    <property type="match status" value="1"/>
</dbReference>
<dbReference type="GO" id="GO:0006313">
    <property type="term" value="P:DNA transposition"/>
    <property type="evidence" value="ECO:0007669"/>
    <property type="project" value="InterPro"/>
</dbReference>
<dbReference type="KEGG" id="gim:F1728_25325"/>
<dbReference type="GO" id="GO:0004803">
    <property type="term" value="F:transposase activity"/>
    <property type="evidence" value="ECO:0007669"/>
    <property type="project" value="InterPro"/>
</dbReference>
<dbReference type="Pfam" id="PF01527">
    <property type="entry name" value="HTH_Tnp_1"/>
    <property type="match status" value="1"/>
</dbReference>
<accession>A0A6I6ALB5</accession>